<dbReference type="OrthoDB" id="272914at2"/>
<proteinExistence type="predicted"/>
<dbReference type="InterPro" id="IPR011473">
    <property type="entry name" value="DUF1579"/>
</dbReference>
<evidence type="ECO:0000313" key="3">
    <source>
        <dbReference type="Proteomes" id="UP000325286"/>
    </source>
</evidence>
<reference evidence="2 3" key="1">
    <citation type="submission" date="2019-08" db="EMBL/GenBank/DDBJ databases">
        <title>Deep-cultivation of Planctomycetes and their phenomic and genomic characterization uncovers novel biology.</title>
        <authorList>
            <person name="Wiegand S."/>
            <person name="Jogler M."/>
            <person name="Boedeker C."/>
            <person name="Pinto D."/>
            <person name="Vollmers J."/>
            <person name="Rivas-Marin E."/>
            <person name="Kohn T."/>
            <person name="Peeters S.H."/>
            <person name="Heuer A."/>
            <person name="Rast P."/>
            <person name="Oberbeckmann S."/>
            <person name="Bunk B."/>
            <person name="Jeske O."/>
            <person name="Meyerdierks A."/>
            <person name="Storesund J.E."/>
            <person name="Kallscheuer N."/>
            <person name="Luecker S."/>
            <person name="Lage O.M."/>
            <person name="Pohl T."/>
            <person name="Merkel B.J."/>
            <person name="Hornburger P."/>
            <person name="Mueller R.-W."/>
            <person name="Bruemmer F."/>
            <person name="Labrenz M."/>
            <person name="Spormann A.M."/>
            <person name="Op den Camp H."/>
            <person name="Overmann J."/>
            <person name="Amann R."/>
            <person name="Jetten M.S.M."/>
            <person name="Mascher T."/>
            <person name="Medema M.H."/>
            <person name="Devos D.P."/>
            <person name="Kaster A.-K."/>
            <person name="Ovreas L."/>
            <person name="Rohde M."/>
            <person name="Galperin M.Y."/>
            <person name="Jogler C."/>
        </authorList>
    </citation>
    <scope>NUCLEOTIDE SEQUENCE [LARGE SCALE GENOMIC DNA]</scope>
    <source>
        <strain evidence="2 3">UC8</strain>
    </source>
</reference>
<sequence length="183" mass="20166" precursor="true">MKILSSLTVLVALTFAAATSASGQQPELPKPGPEYDVLQSEVGKWNVEIKAFTGPGEPTVSKGKETNRMLGGFWLLSDFHGKMMGLDFKGHGVYGYDPEQKQYVGTWRDSLGPHKMEMTGSYDKASQTMTWEGMGPGSDGKPVKHILTTKYNDDGTRVLTMQMQAGDAMVKIFEMNYSKAEDR</sequence>
<keyword evidence="1" id="KW-0732">Signal</keyword>
<feature type="chain" id="PRO_5022963608" description="DUF1579 domain-containing protein" evidence="1">
    <location>
        <begin position="21"/>
        <end position="183"/>
    </location>
</feature>
<feature type="signal peptide" evidence="1">
    <location>
        <begin position="1"/>
        <end position="20"/>
    </location>
</feature>
<keyword evidence="3" id="KW-1185">Reference proteome</keyword>
<dbReference type="EMBL" id="CP042914">
    <property type="protein sequence ID" value="QEG38170.1"/>
    <property type="molecule type" value="Genomic_DNA"/>
</dbReference>
<accession>A0A5B9QKQ2</accession>
<dbReference type="KEGG" id="rul:UC8_01230"/>
<organism evidence="2 3">
    <name type="scientific">Roseimaritima ulvae</name>
    <dbReference type="NCBI Taxonomy" id="980254"/>
    <lineage>
        <taxon>Bacteria</taxon>
        <taxon>Pseudomonadati</taxon>
        <taxon>Planctomycetota</taxon>
        <taxon>Planctomycetia</taxon>
        <taxon>Pirellulales</taxon>
        <taxon>Pirellulaceae</taxon>
        <taxon>Roseimaritima</taxon>
    </lineage>
</organism>
<dbReference type="Proteomes" id="UP000325286">
    <property type="component" value="Chromosome"/>
</dbReference>
<dbReference type="AlphaFoldDB" id="A0A5B9QKQ2"/>
<evidence type="ECO:0000256" key="1">
    <source>
        <dbReference type="SAM" id="SignalP"/>
    </source>
</evidence>
<dbReference type="RefSeq" id="WP_068130054.1">
    <property type="nucleotide sequence ID" value="NZ_CP042914.1"/>
</dbReference>
<gene>
    <name evidence="2" type="ORF">UC8_01230</name>
</gene>
<protein>
    <recommendedName>
        <fullName evidence="4">DUF1579 domain-containing protein</fullName>
    </recommendedName>
</protein>
<dbReference type="Pfam" id="PF07617">
    <property type="entry name" value="DUF1579"/>
    <property type="match status" value="1"/>
</dbReference>
<name>A0A5B9QKQ2_9BACT</name>
<evidence type="ECO:0008006" key="4">
    <source>
        <dbReference type="Google" id="ProtNLM"/>
    </source>
</evidence>
<evidence type="ECO:0000313" key="2">
    <source>
        <dbReference type="EMBL" id="QEG38170.1"/>
    </source>
</evidence>